<keyword evidence="6" id="KW-0808">Transferase</keyword>
<evidence type="ECO:0000256" key="10">
    <source>
        <dbReference type="ARBA" id="ARBA00022989"/>
    </source>
</evidence>
<name>A0A7W8DT22_9HYPH</name>
<dbReference type="Pfam" id="PF01098">
    <property type="entry name" value="FTSW_RODA_SPOVE"/>
    <property type="match status" value="1"/>
</dbReference>
<evidence type="ECO:0000256" key="7">
    <source>
        <dbReference type="ARBA" id="ARBA00022692"/>
    </source>
</evidence>
<evidence type="ECO:0000256" key="11">
    <source>
        <dbReference type="ARBA" id="ARBA00023136"/>
    </source>
</evidence>
<dbReference type="InterPro" id="IPR013437">
    <property type="entry name" value="FtsW"/>
</dbReference>
<keyword evidence="5" id="KW-0328">Glycosyltransferase</keyword>
<evidence type="ECO:0000256" key="21">
    <source>
        <dbReference type="SAM" id="Phobius"/>
    </source>
</evidence>
<keyword evidence="9" id="KW-0573">Peptidoglycan synthesis</keyword>
<dbReference type="GO" id="GO:0008360">
    <property type="term" value="P:regulation of cell shape"/>
    <property type="evidence" value="ECO:0007669"/>
    <property type="project" value="UniProtKB-KW"/>
</dbReference>
<accession>A0A7W8DT22</accession>
<evidence type="ECO:0000256" key="6">
    <source>
        <dbReference type="ARBA" id="ARBA00022679"/>
    </source>
</evidence>
<dbReference type="AlphaFoldDB" id="A0A7W8DT22"/>
<keyword evidence="8" id="KW-0133">Cell shape</keyword>
<evidence type="ECO:0000256" key="18">
    <source>
        <dbReference type="ARBA" id="ARBA00041418"/>
    </source>
</evidence>
<evidence type="ECO:0000256" key="16">
    <source>
        <dbReference type="ARBA" id="ARBA00038053"/>
    </source>
</evidence>
<keyword evidence="10 21" id="KW-1133">Transmembrane helix</keyword>
<evidence type="ECO:0000256" key="20">
    <source>
        <dbReference type="ARBA" id="ARBA00049902"/>
    </source>
</evidence>
<feature type="transmembrane region" description="Helical" evidence="21">
    <location>
        <begin position="306"/>
        <end position="327"/>
    </location>
</feature>
<feature type="transmembrane region" description="Helical" evidence="21">
    <location>
        <begin position="146"/>
        <end position="165"/>
    </location>
</feature>
<feature type="transmembrane region" description="Helical" evidence="21">
    <location>
        <begin position="20"/>
        <end position="39"/>
    </location>
</feature>
<evidence type="ECO:0000256" key="13">
    <source>
        <dbReference type="ARBA" id="ARBA00023316"/>
    </source>
</evidence>
<keyword evidence="13" id="KW-0961">Cell wall biogenesis/degradation</keyword>
<evidence type="ECO:0000256" key="12">
    <source>
        <dbReference type="ARBA" id="ARBA00023306"/>
    </source>
</evidence>
<protein>
    <recommendedName>
        <fullName evidence="17">Probable peptidoglycan glycosyltransferase FtsW</fullName>
        <ecNumber evidence="19">2.4.99.28</ecNumber>
    </recommendedName>
    <alternativeName>
        <fullName evidence="18">Cell division protein FtsW</fullName>
    </alternativeName>
    <alternativeName>
        <fullName evidence="15">Cell wall polymerase</fullName>
    </alternativeName>
    <alternativeName>
        <fullName evidence="14">Peptidoglycan polymerase</fullName>
    </alternativeName>
</protein>
<dbReference type="GO" id="GO:0005886">
    <property type="term" value="C:plasma membrane"/>
    <property type="evidence" value="ECO:0007669"/>
    <property type="project" value="UniProtKB-SubCell"/>
</dbReference>
<evidence type="ECO:0000313" key="22">
    <source>
        <dbReference type="EMBL" id="MBB5040955.1"/>
    </source>
</evidence>
<keyword evidence="4 22" id="KW-0132">Cell division</keyword>
<dbReference type="GO" id="GO:0008955">
    <property type="term" value="F:peptidoglycan glycosyltransferase activity"/>
    <property type="evidence" value="ECO:0007669"/>
    <property type="project" value="UniProtKB-EC"/>
</dbReference>
<evidence type="ECO:0000256" key="9">
    <source>
        <dbReference type="ARBA" id="ARBA00022984"/>
    </source>
</evidence>
<dbReference type="InterPro" id="IPR001182">
    <property type="entry name" value="FtsW/RodA"/>
</dbReference>
<feature type="transmembrane region" description="Helical" evidence="21">
    <location>
        <begin position="59"/>
        <end position="77"/>
    </location>
</feature>
<reference evidence="22 23" key="1">
    <citation type="submission" date="2020-08" db="EMBL/GenBank/DDBJ databases">
        <title>Genomic Encyclopedia of Type Strains, Phase IV (KMG-IV): sequencing the most valuable type-strain genomes for metagenomic binning, comparative biology and taxonomic classification.</title>
        <authorList>
            <person name="Goeker M."/>
        </authorList>
    </citation>
    <scope>NUCLEOTIDE SEQUENCE [LARGE SCALE GENOMIC DNA]</scope>
    <source>
        <strain evidence="22 23">DSM 21319</strain>
    </source>
</reference>
<evidence type="ECO:0000256" key="8">
    <source>
        <dbReference type="ARBA" id="ARBA00022960"/>
    </source>
</evidence>
<dbReference type="EMBL" id="JACHIK010000001">
    <property type="protein sequence ID" value="MBB5040955.1"/>
    <property type="molecule type" value="Genomic_DNA"/>
</dbReference>
<evidence type="ECO:0000256" key="3">
    <source>
        <dbReference type="ARBA" id="ARBA00022475"/>
    </source>
</evidence>
<dbReference type="EC" id="2.4.99.28" evidence="19"/>
<evidence type="ECO:0000256" key="2">
    <source>
        <dbReference type="ARBA" id="ARBA00004752"/>
    </source>
</evidence>
<keyword evidence="12" id="KW-0131">Cell cycle</keyword>
<evidence type="ECO:0000256" key="5">
    <source>
        <dbReference type="ARBA" id="ARBA00022676"/>
    </source>
</evidence>
<feature type="transmembrane region" description="Helical" evidence="21">
    <location>
        <begin position="83"/>
        <end position="103"/>
    </location>
</feature>
<comment type="pathway">
    <text evidence="2">Cell wall biogenesis; peptidoglycan biosynthesis.</text>
</comment>
<feature type="transmembrane region" description="Helical" evidence="21">
    <location>
        <begin position="339"/>
        <end position="360"/>
    </location>
</feature>
<dbReference type="PANTHER" id="PTHR30474">
    <property type="entry name" value="CELL CYCLE PROTEIN"/>
    <property type="match status" value="1"/>
</dbReference>
<dbReference type="PANTHER" id="PTHR30474:SF2">
    <property type="entry name" value="PEPTIDOGLYCAN GLYCOSYLTRANSFERASE FTSW-RELATED"/>
    <property type="match status" value="1"/>
</dbReference>
<gene>
    <name evidence="22" type="ORF">HNQ66_000333</name>
</gene>
<proteinExistence type="inferred from homology"/>
<evidence type="ECO:0000256" key="1">
    <source>
        <dbReference type="ARBA" id="ARBA00004651"/>
    </source>
</evidence>
<dbReference type="GO" id="GO:0032153">
    <property type="term" value="C:cell division site"/>
    <property type="evidence" value="ECO:0007669"/>
    <property type="project" value="TreeGrafter"/>
</dbReference>
<evidence type="ECO:0000256" key="19">
    <source>
        <dbReference type="ARBA" id="ARBA00044770"/>
    </source>
</evidence>
<dbReference type="GO" id="GO:0009252">
    <property type="term" value="P:peptidoglycan biosynthetic process"/>
    <property type="evidence" value="ECO:0007669"/>
    <property type="project" value="UniProtKB-KW"/>
</dbReference>
<comment type="caution">
    <text evidence="22">The sequence shown here is derived from an EMBL/GenBank/DDBJ whole genome shotgun (WGS) entry which is preliminary data.</text>
</comment>
<dbReference type="NCBIfam" id="TIGR02614">
    <property type="entry name" value="ftsW"/>
    <property type="match status" value="1"/>
</dbReference>
<comment type="subcellular location">
    <subcellularLocation>
        <location evidence="1">Cell membrane</location>
        <topology evidence="1">Multi-pass membrane protein</topology>
    </subcellularLocation>
</comment>
<organism evidence="22 23">
    <name type="scientific">Shinella fusca</name>
    <dbReference type="NCBI Taxonomy" id="544480"/>
    <lineage>
        <taxon>Bacteria</taxon>
        <taxon>Pseudomonadati</taxon>
        <taxon>Pseudomonadota</taxon>
        <taxon>Alphaproteobacteria</taxon>
        <taxon>Hyphomicrobiales</taxon>
        <taxon>Rhizobiaceae</taxon>
        <taxon>Shinella</taxon>
    </lineage>
</organism>
<comment type="catalytic activity">
    <reaction evidence="20">
        <text>[GlcNAc-(1-&gt;4)-Mur2Ac(oyl-L-Ala-gamma-D-Glu-L-Lys-D-Ala-D-Ala)](n)-di-trans,octa-cis-undecaprenyl diphosphate + beta-D-GlcNAc-(1-&gt;4)-Mur2Ac(oyl-L-Ala-gamma-D-Glu-L-Lys-D-Ala-D-Ala)-di-trans,octa-cis-undecaprenyl diphosphate = [GlcNAc-(1-&gt;4)-Mur2Ac(oyl-L-Ala-gamma-D-Glu-L-Lys-D-Ala-D-Ala)](n+1)-di-trans,octa-cis-undecaprenyl diphosphate + di-trans,octa-cis-undecaprenyl diphosphate + H(+)</text>
        <dbReference type="Rhea" id="RHEA:23708"/>
        <dbReference type="Rhea" id="RHEA-COMP:9602"/>
        <dbReference type="Rhea" id="RHEA-COMP:9603"/>
        <dbReference type="ChEBI" id="CHEBI:15378"/>
        <dbReference type="ChEBI" id="CHEBI:58405"/>
        <dbReference type="ChEBI" id="CHEBI:60033"/>
        <dbReference type="ChEBI" id="CHEBI:78435"/>
        <dbReference type="EC" id="2.4.99.28"/>
    </reaction>
</comment>
<keyword evidence="23" id="KW-1185">Reference proteome</keyword>
<evidence type="ECO:0000256" key="15">
    <source>
        <dbReference type="ARBA" id="ARBA00033270"/>
    </source>
</evidence>
<keyword evidence="3" id="KW-1003">Cell membrane</keyword>
<keyword evidence="11 21" id="KW-0472">Membrane</keyword>
<dbReference type="Proteomes" id="UP000535406">
    <property type="component" value="Unassembled WGS sequence"/>
</dbReference>
<sequence>MVSRAERGALADWFWTIDRFFLAAFILLMGVGFMLSFAASPAVAERIGLDSFHFVKRHALFLLPAIAVMLGISFLTPRQVRRAAMILLILSLGAMVLALFFGVEVKGSRRWISIGSFSVQPSEFMKPAFVIVCAWLFAEHARQPEIPGNLFAIILFGIVAALLIAQPDLGQTILTAAVWGGMFFMAGMPWLWIIVLGGAGAGGLLTAYTLLPHVAARIDKFMTGEGDTFQMDTAREALIRGDWFGQGPGEGIIKRIIPDSHTDFIFSVAAEEFGIVFCMVIVAIFAFVVMRGLNHAFKERNDFTRFAVAGLVLQIGIQSMINIGVNLELLPAKGMTLPLISYGGSSMIAICVTAGFILALTRHRPEKRASERSLFRSGIVAPAE</sequence>
<evidence type="ECO:0000313" key="23">
    <source>
        <dbReference type="Proteomes" id="UP000535406"/>
    </source>
</evidence>
<dbReference type="GO" id="GO:0051301">
    <property type="term" value="P:cell division"/>
    <property type="evidence" value="ECO:0007669"/>
    <property type="project" value="UniProtKB-KW"/>
</dbReference>
<evidence type="ECO:0000256" key="14">
    <source>
        <dbReference type="ARBA" id="ARBA00032370"/>
    </source>
</evidence>
<evidence type="ECO:0000256" key="4">
    <source>
        <dbReference type="ARBA" id="ARBA00022618"/>
    </source>
</evidence>
<dbReference type="GO" id="GO:0071555">
    <property type="term" value="P:cell wall organization"/>
    <property type="evidence" value="ECO:0007669"/>
    <property type="project" value="UniProtKB-KW"/>
</dbReference>
<dbReference type="GO" id="GO:0015648">
    <property type="term" value="F:lipid-linked peptidoglycan transporter activity"/>
    <property type="evidence" value="ECO:0007669"/>
    <property type="project" value="TreeGrafter"/>
</dbReference>
<evidence type="ECO:0000256" key="17">
    <source>
        <dbReference type="ARBA" id="ARBA00041185"/>
    </source>
</evidence>
<comment type="similarity">
    <text evidence="16">Belongs to the SEDS family. FtsW subfamily.</text>
</comment>
<keyword evidence="7 21" id="KW-0812">Transmembrane</keyword>
<feature type="transmembrane region" description="Helical" evidence="21">
    <location>
        <begin position="177"/>
        <end position="201"/>
    </location>
</feature>
<dbReference type="RefSeq" id="WP_184140187.1">
    <property type="nucleotide sequence ID" value="NZ_JACHIK010000001.1"/>
</dbReference>
<feature type="transmembrane region" description="Helical" evidence="21">
    <location>
        <begin position="273"/>
        <end position="294"/>
    </location>
</feature>